<evidence type="ECO:0000256" key="5">
    <source>
        <dbReference type="ARBA" id="ARBA00022989"/>
    </source>
</evidence>
<dbReference type="GO" id="GO:0016020">
    <property type="term" value="C:membrane"/>
    <property type="evidence" value="ECO:0007669"/>
    <property type="project" value="UniProtKB-SubCell"/>
</dbReference>
<dbReference type="Proteomes" id="UP001566132">
    <property type="component" value="Unassembled WGS sequence"/>
</dbReference>
<dbReference type="PANTHER" id="PTHR12226">
    <property type="entry name" value="MANNOSE-P-DOLICHOL UTILIZATION DEFECT 1 LEC35 -RELATED"/>
    <property type="match status" value="1"/>
</dbReference>
<protein>
    <recommendedName>
        <fullName evidence="8 9">Mannose-P-dolichol utilization defect 1 protein homolog</fullName>
    </recommendedName>
</protein>
<dbReference type="PANTHER" id="PTHR12226:SF2">
    <property type="entry name" value="MANNOSE-P-DOLICHOL UTILIZATION DEFECT 1 PROTEIN"/>
    <property type="match status" value="1"/>
</dbReference>
<dbReference type="SMART" id="SM00679">
    <property type="entry name" value="CTNS"/>
    <property type="match status" value="2"/>
</dbReference>
<dbReference type="Gene3D" id="1.20.1280.290">
    <property type="match status" value="2"/>
</dbReference>
<keyword evidence="12" id="KW-1185">Reference proteome</keyword>
<reference evidence="11 12" key="1">
    <citation type="submission" date="2024-05" db="EMBL/GenBank/DDBJ databases">
        <title>Genetic variation in Jamaican populations of the coffee berry borer (Hypothenemus hampei).</title>
        <authorList>
            <person name="Errbii M."/>
            <person name="Myrie A."/>
        </authorList>
    </citation>
    <scope>NUCLEOTIDE SEQUENCE [LARGE SCALE GENOMIC DNA]</scope>
    <source>
        <strain evidence="11">JA-Hopewell-2020-01-JO</strain>
        <tissue evidence="11">Whole body</tissue>
    </source>
</reference>
<accession>A0ABD1EH15</accession>
<keyword evidence="6 9" id="KW-0472">Membrane</keyword>
<organism evidence="11 12">
    <name type="scientific">Hypothenemus hampei</name>
    <name type="common">Coffee berry borer</name>
    <dbReference type="NCBI Taxonomy" id="57062"/>
    <lineage>
        <taxon>Eukaryota</taxon>
        <taxon>Metazoa</taxon>
        <taxon>Ecdysozoa</taxon>
        <taxon>Arthropoda</taxon>
        <taxon>Hexapoda</taxon>
        <taxon>Insecta</taxon>
        <taxon>Pterygota</taxon>
        <taxon>Neoptera</taxon>
        <taxon>Endopterygota</taxon>
        <taxon>Coleoptera</taxon>
        <taxon>Polyphaga</taxon>
        <taxon>Cucujiformia</taxon>
        <taxon>Curculionidae</taxon>
        <taxon>Scolytinae</taxon>
        <taxon>Hypothenemus</taxon>
    </lineage>
</organism>
<feature type="transmembrane region" description="Helical" evidence="10">
    <location>
        <begin position="180"/>
        <end position="199"/>
    </location>
</feature>
<evidence type="ECO:0000313" key="11">
    <source>
        <dbReference type="EMBL" id="KAL1493985.1"/>
    </source>
</evidence>
<comment type="subcellular location">
    <subcellularLocation>
        <location evidence="1 9">Membrane</location>
        <topology evidence="1 9">Multi-pass membrane protein</topology>
    </subcellularLocation>
</comment>
<name>A0ABD1EH15_HYPHA</name>
<comment type="similarity">
    <text evidence="7 9">Belongs to the MPDU1 (TC 2.A.43.3) family.</text>
</comment>
<proteinExistence type="inferred from homology"/>
<feature type="transmembrane region" description="Helical" evidence="10">
    <location>
        <begin position="127"/>
        <end position="144"/>
    </location>
</feature>
<feature type="transmembrane region" description="Helical" evidence="10">
    <location>
        <begin position="150"/>
        <end position="168"/>
    </location>
</feature>
<sequence>MSAFEAFRRVALLLFTPKCFDNYFLDFNFTDVVCFKTTLSTGLGLGLILGSILVKVPQILKIVRSRSAEGISIFGVSLELTAIIIYMSYNFVKRFPFNSWGDTFFVGVQTLIIGALVLFYSGKIFQALLYIAFVLVVCFILMGGLTPVDILWTLTSINIIIIVAAKLVQATTNYKNGHTGQLSAVTLILLLAGSCARIFTSIQETGDPITILTYVASTSVNALLVFQLIYYWGATKNVKKEKTQ</sequence>
<evidence type="ECO:0000256" key="1">
    <source>
        <dbReference type="ARBA" id="ARBA00004141"/>
    </source>
</evidence>
<evidence type="ECO:0000256" key="10">
    <source>
        <dbReference type="SAM" id="Phobius"/>
    </source>
</evidence>
<comment type="caution">
    <text evidence="11">The sequence shown here is derived from an EMBL/GenBank/DDBJ whole genome shotgun (WGS) entry which is preliminary data.</text>
</comment>
<keyword evidence="5 9" id="KW-1133">Transmembrane helix</keyword>
<evidence type="ECO:0000256" key="4">
    <source>
        <dbReference type="ARBA" id="ARBA00022737"/>
    </source>
</evidence>
<evidence type="ECO:0000256" key="9">
    <source>
        <dbReference type="PIRNR" id="PIRNR023381"/>
    </source>
</evidence>
<evidence type="ECO:0000313" key="12">
    <source>
        <dbReference type="Proteomes" id="UP001566132"/>
    </source>
</evidence>
<dbReference type="InterPro" id="IPR016817">
    <property type="entry name" value="MannP-dilichol_defect-1"/>
</dbReference>
<feature type="transmembrane region" description="Helical" evidence="10">
    <location>
        <begin position="101"/>
        <end position="120"/>
    </location>
</feature>
<keyword evidence="2" id="KW-0813">Transport</keyword>
<dbReference type="AlphaFoldDB" id="A0ABD1EH15"/>
<dbReference type="PIRSF" id="PIRSF023381">
    <property type="entry name" value="MannP-dilichol_defect-1p"/>
    <property type="match status" value="1"/>
</dbReference>
<keyword evidence="3 9" id="KW-0812">Transmembrane</keyword>
<evidence type="ECO:0000256" key="3">
    <source>
        <dbReference type="ARBA" id="ARBA00022692"/>
    </source>
</evidence>
<dbReference type="Pfam" id="PF04193">
    <property type="entry name" value="PQ-loop"/>
    <property type="match status" value="2"/>
</dbReference>
<dbReference type="EMBL" id="JBDJPC010000007">
    <property type="protein sequence ID" value="KAL1493985.1"/>
    <property type="molecule type" value="Genomic_DNA"/>
</dbReference>
<dbReference type="FunFam" id="1.20.1280.290:FF:000006">
    <property type="entry name" value="mannose-P-dolichol utilization defect 1 protein"/>
    <property type="match status" value="1"/>
</dbReference>
<evidence type="ECO:0000256" key="6">
    <source>
        <dbReference type="ARBA" id="ARBA00023136"/>
    </source>
</evidence>
<dbReference type="InterPro" id="IPR006603">
    <property type="entry name" value="PQ-loop_rpt"/>
</dbReference>
<gene>
    <name evidence="11" type="ORF">ABEB36_009662</name>
</gene>
<evidence type="ECO:0000256" key="8">
    <source>
        <dbReference type="ARBA" id="ARBA00067517"/>
    </source>
</evidence>
<feature type="transmembrane region" description="Helical" evidence="10">
    <location>
        <begin position="68"/>
        <end position="89"/>
    </location>
</feature>
<feature type="transmembrane region" description="Helical" evidence="10">
    <location>
        <begin position="37"/>
        <end position="56"/>
    </location>
</feature>
<keyword evidence="4" id="KW-0677">Repeat</keyword>
<feature type="transmembrane region" description="Helical" evidence="10">
    <location>
        <begin position="211"/>
        <end position="232"/>
    </location>
</feature>
<evidence type="ECO:0000256" key="7">
    <source>
        <dbReference type="ARBA" id="ARBA00038475"/>
    </source>
</evidence>
<evidence type="ECO:0000256" key="2">
    <source>
        <dbReference type="ARBA" id="ARBA00022448"/>
    </source>
</evidence>